<feature type="transmembrane region" description="Helical" evidence="1">
    <location>
        <begin position="76"/>
        <end position="99"/>
    </location>
</feature>
<gene>
    <name evidence="2" type="ORF">CARN2_1566</name>
</gene>
<protein>
    <submittedName>
        <fullName evidence="2">Putative transporter</fullName>
    </submittedName>
</protein>
<feature type="transmembrane region" description="Helical" evidence="1">
    <location>
        <begin position="6"/>
        <end position="24"/>
    </location>
</feature>
<evidence type="ECO:0000256" key="1">
    <source>
        <dbReference type="SAM" id="Phobius"/>
    </source>
</evidence>
<accession>E6PPT1</accession>
<proteinExistence type="predicted"/>
<feature type="transmembrane region" description="Helical" evidence="1">
    <location>
        <begin position="119"/>
        <end position="139"/>
    </location>
</feature>
<keyword evidence="1" id="KW-1133">Transmembrane helix</keyword>
<dbReference type="InterPro" id="IPR007272">
    <property type="entry name" value="Sulf_transp_TsuA/YedE"/>
</dbReference>
<reference evidence="2" key="1">
    <citation type="submission" date="2009-10" db="EMBL/GenBank/DDBJ databases">
        <title>Diversity of trophic interactions inside an arsenic-rich microbial ecosystem.</title>
        <authorList>
            <person name="Bertin P.N."/>
            <person name="Heinrich-Salmeron A."/>
            <person name="Pelletier E."/>
            <person name="Goulhen-Chollet F."/>
            <person name="Arsene-Ploetze F."/>
            <person name="Gallien S."/>
            <person name="Calteau A."/>
            <person name="Vallenet D."/>
            <person name="Casiot C."/>
            <person name="Chane-Woon-Ming B."/>
            <person name="Giloteaux L."/>
            <person name="Barakat M."/>
            <person name="Bonnefoy V."/>
            <person name="Bruneel O."/>
            <person name="Chandler M."/>
            <person name="Cleiss J."/>
            <person name="Duran R."/>
            <person name="Elbaz-Poulichet F."/>
            <person name="Fonknechten N."/>
            <person name="Lauga B."/>
            <person name="Mornico D."/>
            <person name="Ortet P."/>
            <person name="Schaeffer C."/>
            <person name="Siguier P."/>
            <person name="Alexander Thil Smith A."/>
            <person name="Van Dorsselaer A."/>
            <person name="Weissenbach J."/>
            <person name="Medigue C."/>
            <person name="Le Paslier D."/>
        </authorList>
    </citation>
    <scope>NUCLEOTIDE SEQUENCE</scope>
</reference>
<keyword evidence="1" id="KW-0472">Membrane</keyword>
<sequence length="204" mass="21261">MSFPLGYTGPLSGIILGIVFGYVLENAGFGSGCKLTAQLRLKDWAVFKVMFTAIIVASGGLYLMQGLGLVNVARDMFVPSVFIWGSALGGVGIGAGMAIGGYCPGTSLVALFSGKLDGLIFFLGIGLGTLVFNGFSASIESWAWKQVGPDSLTVPQLLHMPVWAVWGLLFAILVGVGYLTRTNQASPAASMSRKASGMTATQHS</sequence>
<evidence type="ECO:0000313" key="2">
    <source>
        <dbReference type="EMBL" id="CBH96935.1"/>
    </source>
</evidence>
<organism evidence="2">
    <name type="scientific">mine drainage metagenome</name>
    <dbReference type="NCBI Taxonomy" id="410659"/>
    <lineage>
        <taxon>unclassified sequences</taxon>
        <taxon>metagenomes</taxon>
        <taxon>ecological metagenomes</taxon>
    </lineage>
</organism>
<feature type="transmembrane region" description="Helical" evidence="1">
    <location>
        <begin position="45"/>
        <end position="64"/>
    </location>
</feature>
<name>E6PPT1_9ZZZZ</name>
<feature type="transmembrane region" description="Helical" evidence="1">
    <location>
        <begin position="159"/>
        <end position="179"/>
    </location>
</feature>
<dbReference type="Pfam" id="PF04143">
    <property type="entry name" value="Sulf_transp"/>
    <property type="match status" value="1"/>
</dbReference>
<dbReference type="EMBL" id="CABM01000037">
    <property type="protein sequence ID" value="CBH96935.1"/>
    <property type="molecule type" value="Genomic_DNA"/>
</dbReference>
<dbReference type="AlphaFoldDB" id="E6PPT1"/>
<comment type="caution">
    <text evidence="2">The sequence shown here is derived from an EMBL/GenBank/DDBJ whole genome shotgun (WGS) entry which is preliminary data.</text>
</comment>
<keyword evidence="1" id="KW-0812">Transmembrane</keyword>